<proteinExistence type="predicted"/>
<protein>
    <submittedName>
        <fullName evidence="2">Uncharacterized protein</fullName>
    </submittedName>
</protein>
<comment type="caution">
    <text evidence="2">The sequence shown here is derived from an EMBL/GenBank/DDBJ whole genome shotgun (WGS) entry which is preliminary data.</text>
</comment>
<dbReference type="Proteomes" id="UP000319478">
    <property type="component" value="Unassembled WGS sequence"/>
</dbReference>
<keyword evidence="3" id="KW-1185">Reference proteome</keyword>
<evidence type="ECO:0000313" key="2">
    <source>
        <dbReference type="EMBL" id="GEC65109.1"/>
    </source>
</evidence>
<organism evidence="2 3">
    <name type="scientific">Novacetimonas hansenii</name>
    <name type="common">Komagataeibacter hansenii</name>
    <dbReference type="NCBI Taxonomy" id="436"/>
    <lineage>
        <taxon>Bacteria</taxon>
        <taxon>Pseudomonadati</taxon>
        <taxon>Pseudomonadota</taxon>
        <taxon>Alphaproteobacteria</taxon>
        <taxon>Acetobacterales</taxon>
        <taxon>Acetobacteraceae</taxon>
        <taxon>Novacetimonas</taxon>
    </lineage>
</organism>
<evidence type="ECO:0000256" key="1">
    <source>
        <dbReference type="SAM" id="Phobius"/>
    </source>
</evidence>
<gene>
    <name evidence="2" type="ORF">GHA01_29580</name>
</gene>
<dbReference type="EMBL" id="BJNN01000170">
    <property type="protein sequence ID" value="GEC65109.1"/>
    <property type="molecule type" value="Genomic_DNA"/>
</dbReference>
<sequence length="49" mass="5211">MQGGISRSFLTEPAPDILIGFGVVLALPLPLPFTGAFWQLFAGFGPEPH</sequence>
<keyword evidence="1" id="KW-1133">Transmembrane helix</keyword>
<keyword evidence="1" id="KW-0812">Transmembrane</keyword>
<feature type="transmembrane region" description="Helical" evidence="1">
    <location>
        <begin position="17"/>
        <end position="41"/>
    </location>
</feature>
<evidence type="ECO:0000313" key="3">
    <source>
        <dbReference type="Proteomes" id="UP000319478"/>
    </source>
</evidence>
<accession>A0ABQ0SIK7</accession>
<keyword evidence="1" id="KW-0472">Membrane</keyword>
<name>A0ABQ0SIK7_NOVHA</name>
<reference evidence="2 3" key="1">
    <citation type="submission" date="2019-06" db="EMBL/GenBank/DDBJ databases">
        <title>Whole genome shotgun sequence of Komagataeibacter hansenii NBRC 14820.</title>
        <authorList>
            <person name="Hosoyama A."/>
            <person name="Uohara A."/>
            <person name="Ohji S."/>
            <person name="Ichikawa N."/>
        </authorList>
    </citation>
    <scope>NUCLEOTIDE SEQUENCE [LARGE SCALE GENOMIC DNA]</scope>
    <source>
        <strain evidence="2 3">NBRC 14820</strain>
    </source>
</reference>